<protein>
    <submittedName>
        <fullName evidence="2">Uncharacterized protein</fullName>
    </submittedName>
</protein>
<evidence type="ECO:0000256" key="1">
    <source>
        <dbReference type="SAM" id="MobiDB-lite"/>
    </source>
</evidence>
<sequence length="354" mass="39076">MSDDTPASSVYADDSEVWFSPTPGTYVVIRINAVEMVRHLNDADALEAAKQMQTKSHLICLDREMDLPFPDKPWYRFEAQPIGPHLPPANPAKHYTPEMCIPIFPNTRHPAGRAPVHPERPFPYTSCCHWIDTEADAVRISGKTQVLMSYVFTPDYLRAMADADADAERARKEALEAAQAARHQARRQAESVPLSSMNASGVSERCKEYAGHAPEGDLSGDAASVSSHWSRSARGPMSSVEDIMRMDIFTGPDEDLALVPLVDLWPDLSANLEEEDIPSPLELYKEIETIQGIIQQARIRAYTALTAQGPQEAREHVSSTPRSTSIDLNLGLMAALRFWFGSLGCYGLIPVCAA</sequence>
<reference evidence="2 3" key="1">
    <citation type="submission" date="2016-10" db="EMBL/GenBank/DDBJ databases">
        <title>Genome sequence of the basidiomycete white-rot fungus Trametes pubescens.</title>
        <authorList>
            <person name="Makela M.R."/>
            <person name="Granchi Z."/>
            <person name="Peng M."/>
            <person name="De Vries R.P."/>
            <person name="Grigoriev I."/>
            <person name="Riley R."/>
            <person name="Hilden K."/>
        </authorList>
    </citation>
    <scope>NUCLEOTIDE SEQUENCE [LARGE SCALE GENOMIC DNA]</scope>
    <source>
        <strain evidence="2 3">FBCC735</strain>
    </source>
</reference>
<dbReference type="EMBL" id="MNAD01001304">
    <property type="protein sequence ID" value="OJT06561.1"/>
    <property type="molecule type" value="Genomic_DNA"/>
</dbReference>
<comment type="caution">
    <text evidence="2">The sequence shown here is derived from an EMBL/GenBank/DDBJ whole genome shotgun (WGS) entry which is preliminary data.</text>
</comment>
<organism evidence="2 3">
    <name type="scientific">Trametes pubescens</name>
    <name type="common">White-rot fungus</name>
    <dbReference type="NCBI Taxonomy" id="154538"/>
    <lineage>
        <taxon>Eukaryota</taxon>
        <taxon>Fungi</taxon>
        <taxon>Dikarya</taxon>
        <taxon>Basidiomycota</taxon>
        <taxon>Agaricomycotina</taxon>
        <taxon>Agaricomycetes</taxon>
        <taxon>Polyporales</taxon>
        <taxon>Polyporaceae</taxon>
        <taxon>Trametes</taxon>
    </lineage>
</organism>
<dbReference type="Proteomes" id="UP000184267">
    <property type="component" value="Unassembled WGS sequence"/>
</dbReference>
<dbReference type="OrthoDB" id="2930792at2759"/>
<accession>A0A1M2VG25</accession>
<dbReference type="STRING" id="154538.A0A1M2VG25"/>
<evidence type="ECO:0000313" key="3">
    <source>
        <dbReference type="Proteomes" id="UP000184267"/>
    </source>
</evidence>
<evidence type="ECO:0000313" key="2">
    <source>
        <dbReference type="EMBL" id="OJT06561.1"/>
    </source>
</evidence>
<name>A0A1M2VG25_TRAPU</name>
<keyword evidence="3" id="KW-1185">Reference proteome</keyword>
<proteinExistence type="predicted"/>
<gene>
    <name evidence="2" type="ORF">TRAPUB_2638</name>
</gene>
<feature type="region of interest" description="Disordered" evidence="1">
    <location>
        <begin position="178"/>
        <end position="197"/>
    </location>
</feature>
<dbReference type="AlphaFoldDB" id="A0A1M2VG25"/>